<gene>
    <name evidence="3" type="ordered locus">Cfla_3535</name>
</gene>
<dbReference type="RefSeq" id="WP_013118735.1">
    <property type="nucleotide sequence ID" value="NC_014151.1"/>
</dbReference>
<dbReference type="HOGENOM" id="CLU_2988211_0_0_11"/>
<name>D5UDF1_CELFN</name>
<organism evidence="3 4">
    <name type="scientific">Cellulomonas flavigena (strain ATCC 482 / DSM 20109 / BCRC 11376 / JCM 18109 / NBRC 3775 / NCIMB 8073 / NRS 134)</name>
    <dbReference type="NCBI Taxonomy" id="446466"/>
    <lineage>
        <taxon>Bacteria</taxon>
        <taxon>Bacillati</taxon>
        <taxon>Actinomycetota</taxon>
        <taxon>Actinomycetes</taxon>
        <taxon>Micrococcales</taxon>
        <taxon>Cellulomonadaceae</taxon>
        <taxon>Cellulomonas</taxon>
    </lineage>
</organism>
<dbReference type="KEGG" id="cfl:Cfla_3535"/>
<feature type="region of interest" description="Disordered" evidence="1">
    <location>
        <begin position="31"/>
        <end position="57"/>
    </location>
</feature>
<feature type="transmembrane region" description="Helical" evidence="2">
    <location>
        <begin position="6"/>
        <end position="26"/>
    </location>
</feature>
<evidence type="ECO:0000313" key="4">
    <source>
        <dbReference type="Proteomes" id="UP000000849"/>
    </source>
</evidence>
<protein>
    <submittedName>
        <fullName evidence="3">Uncharacterized protein</fullName>
    </submittedName>
</protein>
<keyword evidence="2" id="KW-0812">Transmembrane</keyword>
<keyword evidence="2" id="KW-1133">Transmembrane helix</keyword>
<accession>D5UDF1</accession>
<keyword evidence="4" id="KW-1185">Reference proteome</keyword>
<dbReference type="AlphaFoldDB" id="D5UDF1"/>
<keyword evidence="2" id="KW-0472">Membrane</keyword>
<proteinExistence type="predicted"/>
<evidence type="ECO:0000313" key="3">
    <source>
        <dbReference type="EMBL" id="ADG76407.1"/>
    </source>
</evidence>
<dbReference type="EMBL" id="CP001964">
    <property type="protein sequence ID" value="ADG76407.1"/>
    <property type="molecule type" value="Genomic_DNA"/>
</dbReference>
<reference evidence="3 4" key="1">
    <citation type="journal article" date="2010" name="Stand. Genomic Sci.">
        <title>Complete genome sequence of Cellulomonas flavigena type strain (134).</title>
        <authorList>
            <person name="Abt B."/>
            <person name="Foster B."/>
            <person name="Lapidus A."/>
            <person name="Clum A."/>
            <person name="Sun H."/>
            <person name="Pukall R."/>
            <person name="Lucas S."/>
            <person name="Glavina Del Rio T."/>
            <person name="Nolan M."/>
            <person name="Tice H."/>
            <person name="Cheng J.F."/>
            <person name="Pitluck S."/>
            <person name="Liolios K."/>
            <person name="Ivanova N."/>
            <person name="Mavromatis K."/>
            <person name="Ovchinnikova G."/>
            <person name="Pati A."/>
            <person name="Goodwin L."/>
            <person name="Chen A."/>
            <person name="Palaniappan K."/>
            <person name="Land M."/>
            <person name="Hauser L."/>
            <person name="Chang Y.J."/>
            <person name="Jeffries C.D."/>
            <person name="Rohde M."/>
            <person name="Goker M."/>
            <person name="Woyke T."/>
            <person name="Bristow J."/>
            <person name="Eisen J.A."/>
            <person name="Markowitz V."/>
            <person name="Hugenholtz P."/>
            <person name="Kyrpides N.C."/>
            <person name="Klenk H.P."/>
        </authorList>
    </citation>
    <scope>NUCLEOTIDE SEQUENCE [LARGE SCALE GENOMIC DNA]</scope>
    <source>
        <strain evidence="4">ATCC 482 / DSM 20109 / BCRC 11376 / JCM 18109 / NBRC 3775 / NCIMB 8073 / NRS 134</strain>
    </source>
</reference>
<sequence>MPIWVVVPAVVLLVVGVALWGVTRLFPSHPRGVGPGQGDAQRAAAGPADPLVNRSAA</sequence>
<evidence type="ECO:0000256" key="2">
    <source>
        <dbReference type="SAM" id="Phobius"/>
    </source>
</evidence>
<evidence type="ECO:0000256" key="1">
    <source>
        <dbReference type="SAM" id="MobiDB-lite"/>
    </source>
</evidence>
<dbReference type="Proteomes" id="UP000000849">
    <property type="component" value="Chromosome"/>
</dbReference>
<dbReference type="STRING" id="446466.Cfla_3535"/>